<accession>A0A1Y2IBH6</accession>
<dbReference type="Proteomes" id="UP000193067">
    <property type="component" value="Unassembled WGS sequence"/>
</dbReference>
<organism evidence="1 2">
    <name type="scientific">Trametes coccinea (strain BRFM310)</name>
    <name type="common">Pycnoporus coccineus</name>
    <dbReference type="NCBI Taxonomy" id="1353009"/>
    <lineage>
        <taxon>Eukaryota</taxon>
        <taxon>Fungi</taxon>
        <taxon>Dikarya</taxon>
        <taxon>Basidiomycota</taxon>
        <taxon>Agaricomycotina</taxon>
        <taxon>Agaricomycetes</taxon>
        <taxon>Polyporales</taxon>
        <taxon>Polyporaceae</taxon>
        <taxon>Trametes</taxon>
    </lineage>
</organism>
<dbReference type="AlphaFoldDB" id="A0A1Y2IBH6"/>
<dbReference type="OrthoDB" id="3243413at2759"/>
<dbReference type="EMBL" id="KZ084138">
    <property type="protein sequence ID" value="OSC98474.1"/>
    <property type="molecule type" value="Genomic_DNA"/>
</dbReference>
<sequence length="71" mass="8576">MPKRPKTPPIEDDAKYLTVVRPYPAHPNMEREEHRREFARWIASCTGAFYFRAFYHKPTVRRPRSLVLINY</sequence>
<evidence type="ECO:0000313" key="1">
    <source>
        <dbReference type="EMBL" id="OSC98474.1"/>
    </source>
</evidence>
<protein>
    <submittedName>
        <fullName evidence="1">Uncharacterized protein</fullName>
    </submittedName>
</protein>
<name>A0A1Y2IBH6_TRAC3</name>
<reference evidence="1 2" key="1">
    <citation type="journal article" date="2015" name="Biotechnol. Biofuels">
        <title>Enhanced degradation of softwood versus hardwood by the white-rot fungus Pycnoporus coccineus.</title>
        <authorList>
            <person name="Couturier M."/>
            <person name="Navarro D."/>
            <person name="Chevret D."/>
            <person name="Henrissat B."/>
            <person name="Piumi F."/>
            <person name="Ruiz-Duenas F.J."/>
            <person name="Martinez A.T."/>
            <person name="Grigoriev I.V."/>
            <person name="Riley R."/>
            <person name="Lipzen A."/>
            <person name="Berrin J.G."/>
            <person name="Master E.R."/>
            <person name="Rosso M.N."/>
        </authorList>
    </citation>
    <scope>NUCLEOTIDE SEQUENCE [LARGE SCALE GENOMIC DNA]</scope>
    <source>
        <strain evidence="1 2">BRFM310</strain>
    </source>
</reference>
<keyword evidence="2" id="KW-1185">Reference proteome</keyword>
<evidence type="ECO:0000313" key="2">
    <source>
        <dbReference type="Proteomes" id="UP000193067"/>
    </source>
</evidence>
<proteinExistence type="predicted"/>
<gene>
    <name evidence="1" type="ORF">PYCCODRAFT_1375235</name>
</gene>